<gene>
    <name evidence="2" type="ORF">Pmani_020164</name>
</gene>
<sequence>MAPDNHTTTHELHHMSDGSVGEIVDDVSSSPQPQKRTVYVHTVPDVSPHQGMVCTGGGAAGNWRHTYTHTYTFFPNKKRIRREMEERKEERNAGIKRKVREREKRSEVKRKDGNKKKDRREGEKK</sequence>
<reference evidence="2" key="1">
    <citation type="submission" date="2023-11" db="EMBL/GenBank/DDBJ databases">
        <title>Genome assemblies of two species of porcelain crab, Petrolisthes cinctipes and Petrolisthes manimaculis (Anomura: Porcellanidae).</title>
        <authorList>
            <person name="Angst P."/>
        </authorList>
    </citation>
    <scope>NUCLEOTIDE SEQUENCE</scope>
    <source>
        <strain evidence="2">PB745_02</strain>
        <tissue evidence="2">Gill</tissue>
    </source>
</reference>
<evidence type="ECO:0000256" key="1">
    <source>
        <dbReference type="SAM" id="MobiDB-lite"/>
    </source>
</evidence>
<dbReference type="EMBL" id="JAWZYT010001925">
    <property type="protein sequence ID" value="KAK4308134.1"/>
    <property type="molecule type" value="Genomic_DNA"/>
</dbReference>
<feature type="compositionally biased region" description="Basic and acidic residues" evidence="1">
    <location>
        <begin position="7"/>
        <end position="16"/>
    </location>
</feature>
<organism evidence="2 3">
    <name type="scientific">Petrolisthes manimaculis</name>
    <dbReference type="NCBI Taxonomy" id="1843537"/>
    <lineage>
        <taxon>Eukaryota</taxon>
        <taxon>Metazoa</taxon>
        <taxon>Ecdysozoa</taxon>
        <taxon>Arthropoda</taxon>
        <taxon>Crustacea</taxon>
        <taxon>Multicrustacea</taxon>
        <taxon>Malacostraca</taxon>
        <taxon>Eumalacostraca</taxon>
        <taxon>Eucarida</taxon>
        <taxon>Decapoda</taxon>
        <taxon>Pleocyemata</taxon>
        <taxon>Anomura</taxon>
        <taxon>Galatheoidea</taxon>
        <taxon>Porcellanidae</taxon>
        <taxon>Petrolisthes</taxon>
    </lineage>
</organism>
<evidence type="ECO:0000313" key="2">
    <source>
        <dbReference type="EMBL" id="KAK4308134.1"/>
    </source>
</evidence>
<dbReference type="AlphaFoldDB" id="A0AAE1U6V8"/>
<evidence type="ECO:0000313" key="3">
    <source>
        <dbReference type="Proteomes" id="UP001292094"/>
    </source>
</evidence>
<name>A0AAE1U6V8_9EUCA</name>
<comment type="caution">
    <text evidence="2">The sequence shown here is derived from an EMBL/GenBank/DDBJ whole genome shotgun (WGS) entry which is preliminary data.</text>
</comment>
<keyword evidence="3" id="KW-1185">Reference proteome</keyword>
<feature type="compositionally biased region" description="Basic and acidic residues" evidence="1">
    <location>
        <begin position="82"/>
        <end position="93"/>
    </location>
</feature>
<accession>A0AAE1U6V8</accession>
<feature type="compositionally biased region" description="Basic and acidic residues" evidence="1">
    <location>
        <begin position="100"/>
        <end position="111"/>
    </location>
</feature>
<protein>
    <submittedName>
        <fullName evidence="2">Uncharacterized protein</fullName>
    </submittedName>
</protein>
<dbReference type="Proteomes" id="UP001292094">
    <property type="component" value="Unassembled WGS sequence"/>
</dbReference>
<feature type="region of interest" description="Disordered" evidence="1">
    <location>
        <begin position="1"/>
        <end position="34"/>
    </location>
</feature>
<feature type="region of interest" description="Disordered" evidence="1">
    <location>
        <begin position="78"/>
        <end position="125"/>
    </location>
</feature>
<proteinExistence type="predicted"/>